<comment type="pathway">
    <text evidence="2 19">Energy metabolism; oxidative phosphorylation.</text>
</comment>
<evidence type="ECO:0000256" key="1">
    <source>
        <dbReference type="ARBA" id="ARBA00004533"/>
    </source>
</evidence>
<comment type="function">
    <text evidence="19">C-type cytochrome. Part of the cbb3-type cytochrome c oxidase complex.</text>
</comment>
<evidence type="ECO:0000256" key="10">
    <source>
        <dbReference type="ARBA" id="ARBA00022723"/>
    </source>
</evidence>
<reference evidence="22 23" key="1">
    <citation type="submission" date="2024-07" db="EMBL/GenBank/DDBJ databases">
        <authorList>
            <person name="Ren Q."/>
        </authorList>
    </citation>
    <scope>NUCLEOTIDE SEQUENCE [LARGE SCALE GENOMIC DNA]</scope>
    <source>
        <strain evidence="22 23">REN37</strain>
    </source>
</reference>
<evidence type="ECO:0000313" key="22">
    <source>
        <dbReference type="EMBL" id="MEY1663051.1"/>
    </source>
</evidence>
<feature type="transmembrane region" description="Helical" evidence="20">
    <location>
        <begin position="57"/>
        <end position="76"/>
    </location>
</feature>
<comment type="caution">
    <text evidence="22">The sequence shown here is derived from an EMBL/GenBank/DDBJ whole genome shotgun (WGS) entry which is preliminary data.</text>
</comment>
<evidence type="ECO:0000256" key="7">
    <source>
        <dbReference type="ARBA" id="ARBA00022617"/>
    </source>
</evidence>
<keyword evidence="11" id="KW-0677">Repeat</keyword>
<dbReference type="NCBIfam" id="TIGR00782">
    <property type="entry name" value="ccoP"/>
    <property type="match status" value="1"/>
</dbReference>
<keyword evidence="18 19" id="KW-0472">Membrane</keyword>
<keyword evidence="23" id="KW-1185">Reference proteome</keyword>
<evidence type="ECO:0000256" key="9">
    <source>
        <dbReference type="ARBA" id="ARBA00022692"/>
    </source>
</evidence>
<evidence type="ECO:0000256" key="4">
    <source>
        <dbReference type="ARBA" id="ARBA00022448"/>
    </source>
</evidence>
<evidence type="ECO:0000256" key="16">
    <source>
        <dbReference type="ARBA" id="ARBA00023004"/>
    </source>
</evidence>
<keyword evidence="15 19" id="KW-0560">Oxidoreductase</keyword>
<keyword evidence="17 19" id="KW-0406">Ion transport</keyword>
<dbReference type="RefSeq" id="WP_369456317.1">
    <property type="nucleotide sequence ID" value="NZ_JBGCUO010000002.1"/>
</dbReference>
<evidence type="ECO:0000256" key="20">
    <source>
        <dbReference type="SAM" id="Phobius"/>
    </source>
</evidence>
<evidence type="ECO:0000256" key="17">
    <source>
        <dbReference type="ARBA" id="ARBA00023065"/>
    </source>
</evidence>
<gene>
    <name evidence="22" type="primary">ccoP</name>
    <name evidence="22" type="ORF">AB5I84_12890</name>
</gene>
<feature type="domain" description="Cytochrome c" evidence="21">
    <location>
        <begin position="125"/>
        <end position="297"/>
    </location>
</feature>
<keyword evidence="12 19" id="KW-0375">Hydrogen ion transport</keyword>
<dbReference type="PANTHER" id="PTHR33751:SF1">
    <property type="entry name" value="CBB3-TYPE CYTOCHROME C OXIDASE SUBUNIT FIXP"/>
    <property type="match status" value="1"/>
</dbReference>
<evidence type="ECO:0000313" key="23">
    <source>
        <dbReference type="Proteomes" id="UP001562065"/>
    </source>
</evidence>
<evidence type="ECO:0000256" key="5">
    <source>
        <dbReference type="ARBA" id="ARBA00022475"/>
    </source>
</evidence>
<dbReference type="InterPro" id="IPR036909">
    <property type="entry name" value="Cyt_c-like_dom_sf"/>
</dbReference>
<evidence type="ECO:0000259" key="21">
    <source>
        <dbReference type="PROSITE" id="PS51007"/>
    </source>
</evidence>
<evidence type="ECO:0000256" key="2">
    <source>
        <dbReference type="ARBA" id="ARBA00004673"/>
    </source>
</evidence>
<sequence>MSNFWNVYIVIIVVGNLIGYGLLLIGNSRLSAEEAKQDTTGHTFDGIEERNQPLPRWWFIMFLMTIAFAFAYLALYPGLGSYKGALGWTSGGQWEEEVKMAKAHSDPLFKEFAKLPIEELIQYPEPMAVGARLFANNCAICHGSDARGARGYPNLTDDDWLYGGKPEDIVKSITFGRSGTMTPMLQALGGEDAVRDMAIYVQALSSERVANDPQNAGAIERSQPKFALCAACHGPTGEGNQLVGAPNLTDGIWLHSPRREDIEAIIRNGQVSHMPPHEGVLTAEQIHVIAAYVYSLSHSQPEK</sequence>
<comment type="cofactor">
    <cofactor evidence="19">
        <name>heme c</name>
        <dbReference type="ChEBI" id="CHEBI:61717"/>
    </cofactor>
    <text evidence="19">Binds 2 heme C groups per subunit.</text>
</comment>
<evidence type="ECO:0000256" key="18">
    <source>
        <dbReference type="ARBA" id="ARBA00023136"/>
    </source>
</evidence>
<feature type="transmembrane region" description="Helical" evidence="20">
    <location>
        <begin position="6"/>
        <end position="26"/>
    </location>
</feature>
<evidence type="ECO:0000256" key="8">
    <source>
        <dbReference type="ARBA" id="ARBA00022660"/>
    </source>
</evidence>
<evidence type="ECO:0000256" key="14">
    <source>
        <dbReference type="ARBA" id="ARBA00022989"/>
    </source>
</evidence>
<keyword evidence="8 19" id="KW-0679">Respiratory chain</keyword>
<dbReference type="InterPro" id="IPR009056">
    <property type="entry name" value="Cyt_c-like_dom"/>
</dbReference>
<comment type="subunit">
    <text evidence="19">Component of the cbb3-type cytochrome c oxidase.</text>
</comment>
<evidence type="ECO:0000256" key="6">
    <source>
        <dbReference type="ARBA" id="ARBA00022519"/>
    </source>
</evidence>
<dbReference type="PROSITE" id="PS51007">
    <property type="entry name" value="CYTC"/>
    <property type="match status" value="1"/>
</dbReference>
<proteinExistence type="inferred from homology"/>
<keyword evidence="14 20" id="KW-1133">Transmembrane helix</keyword>
<dbReference type="PANTHER" id="PTHR33751">
    <property type="entry name" value="CBB3-TYPE CYTOCHROME C OXIDASE SUBUNIT FIXP"/>
    <property type="match status" value="1"/>
</dbReference>
<evidence type="ECO:0000256" key="3">
    <source>
        <dbReference type="ARBA" id="ARBA00006113"/>
    </source>
</evidence>
<evidence type="ECO:0000256" key="12">
    <source>
        <dbReference type="ARBA" id="ARBA00022781"/>
    </source>
</evidence>
<dbReference type="Pfam" id="PF13442">
    <property type="entry name" value="Cytochrome_CBB3"/>
    <property type="match status" value="2"/>
</dbReference>
<dbReference type="PIRSF" id="PIRSF000006">
    <property type="entry name" value="Cbb3-Cox_fixP"/>
    <property type="match status" value="1"/>
</dbReference>
<keyword evidence="5 19" id="KW-1003">Cell membrane</keyword>
<dbReference type="InterPro" id="IPR050597">
    <property type="entry name" value="Cytochrome_c_Oxidase_Subunit"/>
</dbReference>
<keyword evidence="10 19" id="KW-0479">Metal-binding</keyword>
<evidence type="ECO:0000256" key="19">
    <source>
        <dbReference type="PIRNR" id="PIRNR000006"/>
    </source>
</evidence>
<keyword evidence="4 19" id="KW-0813">Transport</keyword>
<accession>A0ABV4AJP7</accession>
<dbReference type="Gene3D" id="6.10.280.130">
    <property type="match status" value="1"/>
</dbReference>
<dbReference type="EMBL" id="JBGCUO010000002">
    <property type="protein sequence ID" value="MEY1663051.1"/>
    <property type="molecule type" value="Genomic_DNA"/>
</dbReference>
<dbReference type="Gene3D" id="1.10.760.10">
    <property type="entry name" value="Cytochrome c-like domain"/>
    <property type="match status" value="2"/>
</dbReference>
<comment type="subcellular location">
    <subcellularLocation>
        <location evidence="1 19">Cell inner membrane</location>
    </subcellularLocation>
</comment>
<dbReference type="SUPFAM" id="SSF46626">
    <property type="entry name" value="Cytochrome c"/>
    <property type="match status" value="2"/>
</dbReference>
<dbReference type="InterPro" id="IPR004678">
    <property type="entry name" value="Cyt_c_oxidase_cbb3_su3"/>
</dbReference>
<name>A0ABV4AJP7_9GAMM</name>
<evidence type="ECO:0000256" key="15">
    <source>
        <dbReference type="ARBA" id="ARBA00023002"/>
    </source>
</evidence>
<comment type="similarity">
    <text evidence="3 19">Belongs to the CcoP / FixP family.</text>
</comment>
<evidence type="ECO:0000256" key="11">
    <source>
        <dbReference type="ARBA" id="ARBA00022737"/>
    </source>
</evidence>
<keyword evidence="7 19" id="KW-0349">Heme</keyword>
<dbReference type="InterPro" id="IPR038414">
    <property type="entry name" value="CcoP_N_sf"/>
</dbReference>
<keyword evidence="6 19" id="KW-0997">Cell inner membrane</keyword>
<dbReference type="Pfam" id="PF14715">
    <property type="entry name" value="FixP_N"/>
    <property type="match status" value="1"/>
</dbReference>
<evidence type="ECO:0000256" key="13">
    <source>
        <dbReference type="ARBA" id="ARBA00022982"/>
    </source>
</evidence>
<keyword evidence="13 19" id="KW-0249">Electron transport</keyword>
<keyword evidence="9 20" id="KW-0812">Transmembrane</keyword>
<dbReference type="InterPro" id="IPR032858">
    <property type="entry name" value="CcoP_N"/>
</dbReference>
<keyword evidence="16 19" id="KW-0408">Iron</keyword>
<dbReference type="Proteomes" id="UP001562065">
    <property type="component" value="Unassembled WGS sequence"/>
</dbReference>
<protein>
    <recommendedName>
        <fullName evidence="19">Cbb3-type cytochrome c oxidase subunit</fullName>
    </recommendedName>
</protein>
<organism evidence="22 23">
    <name type="scientific">Isoalcanivorax beigongshangi</name>
    <dbReference type="NCBI Taxonomy" id="3238810"/>
    <lineage>
        <taxon>Bacteria</taxon>
        <taxon>Pseudomonadati</taxon>
        <taxon>Pseudomonadota</taxon>
        <taxon>Gammaproteobacteria</taxon>
        <taxon>Oceanospirillales</taxon>
        <taxon>Alcanivoracaceae</taxon>
        <taxon>Isoalcanivorax</taxon>
    </lineage>
</organism>